<organism evidence="1 2">
    <name type="scientific">Marine Group I thaumarchaeote</name>
    <dbReference type="NCBI Taxonomy" id="2511932"/>
    <lineage>
        <taxon>Archaea</taxon>
        <taxon>Nitrososphaerota</taxon>
        <taxon>Marine Group I</taxon>
    </lineage>
</organism>
<dbReference type="EMBL" id="JACATH010000025">
    <property type="protein sequence ID" value="NWJ57911.1"/>
    <property type="molecule type" value="Genomic_DNA"/>
</dbReference>
<reference evidence="1 2" key="1">
    <citation type="journal article" date="2019" name="Environ. Microbiol.">
        <title>Genomics insights into ecotype formation of ammonia-oxidizing archaea in the deep ocean.</title>
        <authorList>
            <person name="Wang Y."/>
            <person name="Huang J.M."/>
            <person name="Cui G.J."/>
            <person name="Nunoura T."/>
            <person name="Takaki Y."/>
            <person name="Li W.L."/>
            <person name="Li J."/>
            <person name="Gao Z.M."/>
            <person name="Takai K."/>
            <person name="Zhang A.Q."/>
            <person name="Stepanauskas R."/>
        </authorList>
    </citation>
    <scope>NUCLEOTIDE SEQUENCE [LARGE SCALE GENOMIC DNA]</scope>
    <source>
        <strain evidence="1 2">L15a</strain>
    </source>
</reference>
<dbReference type="AlphaFoldDB" id="A0A7K4MYJ7"/>
<dbReference type="Proteomes" id="UP000575480">
    <property type="component" value="Unassembled WGS sequence"/>
</dbReference>
<accession>A0A7K4MYJ7</accession>
<feature type="non-terminal residue" evidence="1">
    <location>
        <position position="1"/>
    </location>
</feature>
<proteinExistence type="predicted"/>
<sequence length="44" mass="5026">SVYPFKGKGERRSLSFNADIISQKHLDSIAEQEKIKYENEKAGI</sequence>
<evidence type="ECO:0000313" key="1">
    <source>
        <dbReference type="EMBL" id="NWJ57911.1"/>
    </source>
</evidence>
<name>A0A7K4MYJ7_9ARCH</name>
<protein>
    <submittedName>
        <fullName evidence="1">Uncharacterized protein</fullName>
    </submittedName>
</protein>
<comment type="caution">
    <text evidence="1">The sequence shown here is derived from an EMBL/GenBank/DDBJ whole genome shotgun (WGS) entry which is preliminary data.</text>
</comment>
<evidence type="ECO:0000313" key="2">
    <source>
        <dbReference type="Proteomes" id="UP000575480"/>
    </source>
</evidence>
<gene>
    <name evidence="1" type="ORF">HX858_09245</name>
</gene>